<dbReference type="RefSeq" id="WP_379927470.1">
    <property type="nucleotide sequence ID" value="NZ_JBHUMM010000001.1"/>
</dbReference>
<accession>A0ABW5R5Y8</accession>
<feature type="transmembrane region" description="Helical" evidence="1">
    <location>
        <begin position="187"/>
        <end position="209"/>
    </location>
</feature>
<reference evidence="3" key="1">
    <citation type="journal article" date="2019" name="Int. J. Syst. Evol. Microbiol.">
        <title>The Global Catalogue of Microorganisms (GCM) 10K type strain sequencing project: providing services to taxonomists for standard genome sequencing and annotation.</title>
        <authorList>
            <consortium name="The Broad Institute Genomics Platform"/>
            <consortium name="The Broad Institute Genome Sequencing Center for Infectious Disease"/>
            <person name="Wu L."/>
            <person name="Ma J."/>
        </authorList>
    </citation>
    <scope>NUCLEOTIDE SEQUENCE [LARGE SCALE GENOMIC DNA]</scope>
    <source>
        <strain evidence="3">KCTC 33676</strain>
    </source>
</reference>
<feature type="transmembrane region" description="Helical" evidence="1">
    <location>
        <begin position="93"/>
        <end position="110"/>
    </location>
</feature>
<feature type="transmembrane region" description="Helical" evidence="1">
    <location>
        <begin position="272"/>
        <end position="296"/>
    </location>
</feature>
<protein>
    <submittedName>
        <fullName evidence="2">DUF4129 domain-containing protein</fullName>
    </submittedName>
</protein>
<name>A0ABW5R5Y8_9BACL</name>
<sequence length="426" mass="50285">MKRFSLGLLLWRGVLEQLLFFPLLLGLFTFVNLHDQSPIALWKWVVLLTLCYAAGGIWISYMRKWRVYGVLAAGLSLAIAVSAMLNFSGMFAFTWYGIGTIAFARGAFFGEVRWIEQNLRNYMGLGFSFLGVMFYHFPEDTRPYWLTVTVLGLGFLAATLVLLNQEMMQREAKYGDAKTPIPKQMKVLNVIMVIGFMLLSMALFSMRWVQQSFGLIWDQVRRLFLGFMDWMHNMMKMEEPIDDAAGPNMELRPEDMLLIEESRPPFYEYFRYYLELVLEWVFVIVMIIGIPVYLWLMWKFVIPNLKSFVRWLGMQLQQTVGKQEKIYEDTVEYIQPEKDEKNRSRTSPLKSIQSVWRKLSRKEQIIQQYRKLTREYAKKGVRFFRHETPNEVGKRMLENNEEDQRRIVSTITAYNQVKYGERDDEG</sequence>
<proteinExistence type="predicted"/>
<evidence type="ECO:0000313" key="3">
    <source>
        <dbReference type="Proteomes" id="UP001597497"/>
    </source>
</evidence>
<keyword evidence="3" id="KW-1185">Reference proteome</keyword>
<organism evidence="2 3">
    <name type="scientific">Marinicrinis sediminis</name>
    <dbReference type="NCBI Taxonomy" id="1652465"/>
    <lineage>
        <taxon>Bacteria</taxon>
        <taxon>Bacillati</taxon>
        <taxon>Bacillota</taxon>
        <taxon>Bacilli</taxon>
        <taxon>Bacillales</taxon>
        <taxon>Paenibacillaceae</taxon>
    </lineage>
</organism>
<feature type="transmembrane region" description="Helical" evidence="1">
    <location>
        <begin position="68"/>
        <end position="87"/>
    </location>
</feature>
<gene>
    <name evidence="2" type="ORF">ACFSUC_00740</name>
</gene>
<evidence type="ECO:0000256" key="1">
    <source>
        <dbReference type="SAM" id="Phobius"/>
    </source>
</evidence>
<feature type="transmembrane region" description="Helical" evidence="1">
    <location>
        <begin position="40"/>
        <end position="61"/>
    </location>
</feature>
<keyword evidence="1" id="KW-0812">Transmembrane</keyword>
<feature type="transmembrane region" description="Helical" evidence="1">
    <location>
        <begin position="122"/>
        <end position="138"/>
    </location>
</feature>
<evidence type="ECO:0000313" key="2">
    <source>
        <dbReference type="EMBL" id="MFD2670130.1"/>
    </source>
</evidence>
<feature type="transmembrane region" description="Helical" evidence="1">
    <location>
        <begin position="144"/>
        <end position="163"/>
    </location>
</feature>
<keyword evidence="1" id="KW-1133">Transmembrane helix</keyword>
<keyword evidence="1" id="KW-0472">Membrane</keyword>
<dbReference type="Proteomes" id="UP001597497">
    <property type="component" value="Unassembled WGS sequence"/>
</dbReference>
<comment type="caution">
    <text evidence="2">The sequence shown here is derived from an EMBL/GenBank/DDBJ whole genome shotgun (WGS) entry which is preliminary data.</text>
</comment>
<dbReference type="EMBL" id="JBHUMM010000001">
    <property type="protein sequence ID" value="MFD2670130.1"/>
    <property type="molecule type" value="Genomic_DNA"/>
</dbReference>